<keyword evidence="1" id="KW-1133">Transmembrane helix</keyword>
<dbReference type="EMBL" id="JBAFSM010000002">
    <property type="protein sequence ID" value="MEG3435771.1"/>
    <property type="molecule type" value="Genomic_DNA"/>
</dbReference>
<name>A0AAW9QR54_9CHRO</name>
<comment type="caution">
    <text evidence="2">The sequence shown here is derived from an EMBL/GenBank/DDBJ whole genome shotgun (WGS) entry which is preliminary data.</text>
</comment>
<proteinExistence type="predicted"/>
<reference evidence="2 3" key="1">
    <citation type="submission" date="2024-01" db="EMBL/GenBank/DDBJ databases">
        <title>Genomic insights into the taxonomy and metabolism of the cyanobacterium Pannus brasiliensis CCIBt3594.</title>
        <authorList>
            <person name="Machado M."/>
            <person name="Botero N.B."/>
            <person name="Andreote A.P.D."/>
            <person name="Feitosa A.M.T."/>
            <person name="Popin R."/>
            <person name="Sivonen K."/>
            <person name="Fiore M.F."/>
        </authorList>
    </citation>
    <scope>NUCLEOTIDE SEQUENCE [LARGE SCALE GENOMIC DNA]</scope>
    <source>
        <strain evidence="2 3">CCIBt3594</strain>
    </source>
</reference>
<evidence type="ECO:0000313" key="2">
    <source>
        <dbReference type="EMBL" id="MEG3435771.1"/>
    </source>
</evidence>
<evidence type="ECO:0000313" key="3">
    <source>
        <dbReference type="Proteomes" id="UP001328733"/>
    </source>
</evidence>
<dbReference type="Proteomes" id="UP001328733">
    <property type="component" value="Unassembled WGS sequence"/>
</dbReference>
<keyword evidence="1" id="KW-0812">Transmembrane</keyword>
<feature type="transmembrane region" description="Helical" evidence="1">
    <location>
        <begin position="62"/>
        <end position="93"/>
    </location>
</feature>
<accession>A0AAW9QR54</accession>
<keyword evidence="3" id="KW-1185">Reference proteome</keyword>
<dbReference type="AlphaFoldDB" id="A0AAW9QR54"/>
<sequence length="105" mass="12259">MKHFHDRWIQEWCEENGWTDLFIERYSNYWAFPPNAVMPEPIPTKVLQKIKRQRGLCPDEKWWLGMAIAFTLIAVVVGLVFVCPMPVVLAFAFDAVTAAQLEVEY</sequence>
<evidence type="ECO:0000256" key="1">
    <source>
        <dbReference type="SAM" id="Phobius"/>
    </source>
</evidence>
<dbReference type="RefSeq" id="WP_332863223.1">
    <property type="nucleotide sequence ID" value="NZ_JBAFSM010000002.1"/>
</dbReference>
<protein>
    <submittedName>
        <fullName evidence="2">Uncharacterized protein</fullName>
    </submittedName>
</protein>
<organism evidence="2 3">
    <name type="scientific">Pannus brasiliensis CCIBt3594</name>
    <dbReference type="NCBI Taxonomy" id="1427578"/>
    <lineage>
        <taxon>Bacteria</taxon>
        <taxon>Bacillati</taxon>
        <taxon>Cyanobacteriota</taxon>
        <taxon>Cyanophyceae</taxon>
        <taxon>Oscillatoriophycideae</taxon>
        <taxon>Chroococcales</taxon>
        <taxon>Microcystaceae</taxon>
        <taxon>Pannus</taxon>
    </lineage>
</organism>
<gene>
    <name evidence="2" type="ORF">V0288_01445</name>
</gene>
<keyword evidence="1" id="KW-0472">Membrane</keyword>